<keyword evidence="5" id="KW-1185">Reference proteome</keyword>
<dbReference type="Pfam" id="PF00651">
    <property type="entry name" value="BTB"/>
    <property type="match status" value="1"/>
</dbReference>
<dbReference type="PROSITE" id="PS50097">
    <property type="entry name" value="BTB"/>
    <property type="match status" value="1"/>
</dbReference>
<dbReference type="PANTHER" id="PTHR22872">
    <property type="entry name" value="BTK-BINDING PROTEIN-RELATED"/>
    <property type="match status" value="1"/>
</dbReference>
<dbReference type="InterPro" id="IPR009091">
    <property type="entry name" value="RCC1/BLIP-II"/>
</dbReference>
<dbReference type="SUPFAM" id="SSF50985">
    <property type="entry name" value="RCC1/BLIP-II"/>
    <property type="match status" value="1"/>
</dbReference>
<dbReference type="InterPro" id="IPR051625">
    <property type="entry name" value="Signaling_Regulatory_Domain"/>
</dbReference>
<protein>
    <submittedName>
        <fullName evidence="4">Btk-binding protein-related</fullName>
    </submittedName>
</protein>
<accession>A0ABQ8Z748</accession>
<evidence type="ECO:0000256" key="1">
    <source>
        <dbReference type="ARBA" id="ARBA00022737"/>
    </source>
</evidence>
<sequence>MMTEKKFPLKRIGMSGNIVSMVDVSVPEGIEYIEAALGDKHCVCIATDGTVYEYNPQMTSYTKLSIGNGIKAACGFDHYLVLTAEGMVYSKGRCTHGELGLGSQHSASVPTMIPFFQKNNLRVVDIKAGVYQSYYLCDNGVLYCSGFNTFMQLGIPDKLNKLLPTKYSDKKVKEIWSNNYAYGIWLRDEDDQIWGYGKHVRNNKKNYSELQILKDKKILKIAPGYQRLLILVEGEGEENEVYYVPENSEPALWSELTKEKVIDVEYACDHCVALTKDRRILGSTSPPYNYGMAQLPQIQEAKDWKIVSGAWHSMCFPVSPTNGLYLDMLEFYQSTTFADLEIMSRKVHSSILKWRTGKEGTEAIEILKTFSEKHINKFLDWCYLSEVSNINLLQEVAKAFGMQIDPKKTLNDYFLELYHDEESKDYKILVKDNDDDEDEDENEDEDEQVDEYAEISVHKFLLQARSGLFREMFSTVKEEKNQVKDYSGLGIDSMEIFIKYLYTNTIELTADDEPEFVLVELEDVQERFKLNEKSQFSNQIFKLKKTHGIN</sequence>
<feature type="domain" description="BTB" evidence="3">
    <location>
        <begin position="443"/>
        <end position="510"/>
    </location>
</feature>
<feature type="repeat" description="RCC1" evidence="2">
    <location>
        <begin position="86"/>
        <end position="139"/>
    </location>
</feature>
<dbReference type="InterPro" id="IPR000408">
    <property type="entry name" value="Reg_chr_condens"/>
</dbReference>
<gene>
    <name evidence="4" type="ORF">M0813_13983</name>
</gene>
<evidence type="ECO:0000256" key="2">
    <source>
        <dbReference type="PROSITE-ProRule" id="PRU00235"/>
    </source>
</evidence>
<dbReference type="CDD" id="cd18186">
    <property type="entry name" value="BTB_POZ_ZBTB_KLHL-like"/>
    <property type="match status" value="1"/>
</dbReference>
<evidence type="ECO:0000313" key="5">
    <source>
        <dbReference type="Proteomes" id="UP001150062"/>
    </source>
</evidence>
<dbReference type="EMBL" id="JAOAOG010000041">
    <property type="protein sequence ID" value="KAJ6252611.1"/>
    <property type="molecule type" value="Genomic_DNA"/>
</dbReference>
<dbReference type="Proteomes" id="UP001150062">
    <property type="component" value="Unassembled WGS sequence"/>
</dbReference>
<dbReference type="PROSITE" id="PS50012">
    <property type="entry name" value="RCC1_3"/>
    <property type="match status" value="1"/>
</dbReference>
<dbReference type="Gene3D" id="3.30.710.10">
    <property type="entry name" value="Potassium Channel Kv1.1, Chain A"/>
    <property type="match status" value="1"/>
</dbReference>
<organism evidence="4 5">
    <name type="scientific">Anaeramoeba flamelloides</name>
    <dbReference type="NCBI Taxonomy" id="1746091"/>
    <lineage>
        <taxon>Eukaryota</taxon>
        <taxon>Metamonada</taxon>
        <taxon>Anaeramoebidae</taxon>
        <taxon>Anaeramoeba</taxon>
    </lineage>
</organism>
<dbReference type="Pfam" id="PF00415">
    <property type="entry name" value="RCC1"/>
    <property type="match status" value="1"/>
</dbReference>
<comment type="caution">
    <text evidence="4">The sequence shown here is derived from an EMBL/GenBank/DDBJ whole genome shotgun (WGS) entry which is preliminary data.</text>
</comment>
<dbReference type="InterPro" id="IPR011333">
    <property type="entry name" value="SKP1/BTB/POZ_sf"/>
</dbReference>
<keyword evidence="1" id="KW-0677">Repeat</keyword>
<dbReference type="Gene3D" id="2.130.10.30">
    <property type="entry name" value="Regulator of chromosome condensation 1/beta-lactamase-inhibitor protein II"/>
    <property type="match status" value="1"/>
</dbReference>
<dbReference type="InterPro" id="IPR000210">
    <property type="entry name" value="BTB/POZ_dom"/>
</dbReference>
<name>A0ABQ8Z748_9EUKA</name>
<evidence type="ECO:0000313" key="4">
    <source>
        <dbReference type="EMBL" id="KAJ6252611.1"/>
    </source>
</evidence>
<reference evidence="4" key="1">
    <citation type="submission" date="2022-08" db="EMBL/GenBank/DDBJ databases">
        <title>Novel sulfate-reducing endosymbionts in the free-living metamonad Anaeramoeba.</title>
        <authorList>
            <person name="Jerlstrom-Hultqvist J."/>
            <person name="Cepicka I."/>
            <person name="Gallot-Lavallee L."/>
            <person name="Salas-Leiva D."/>
            <person name="Curtis B.A."/>
            <person name="Zahonova K."/>
            <person name="Pipaliya S."/>
            <person name="Dacks J."/>
            <person name="Roger A.J."/>
        </authorList>
    </citation>
    <scope>NUCLEOTIDE SEQUENCE</scope>
    <source>
        <strain evidence="4">Schooner1</strain>
    </source>
</reference>
<proteinExistence type="predicted"/>
<evidence type="ECO:0000259" key="3">
    <source>
        <dbReference type="PROSITE" id="PS50097"/>
    </source>
</evidence>
<dbReference type="SUPFAM" id="SSF54695">
    <property type="entry name" value="POZ domain"/>
    <property type="match status" value="1"/>
</dbReference>